<dbReference type="Proteomes" id="UP000805193">
    <property type="component" value="Unassembled WGS sequence"/>
</dbReference>
<protein>
    <submittedName>
        <fullName evidence="1">Uncharacterized protein</fullName>
    </submittedName>
</protein>
<organism evidence="1 2">
    <name type="scientific">Ixodes persulcatus</name>
    <name type="common">Taiga tick</name>
    <dbReference type="NCBI Taxonomy" id="34615"/>
    <lineage>
        <taxon>Eukaryota</taxon>
        <taxon>Metazoa</taxon>
        <taxon>Ecdysozoa</taxon>
        <taxon>Arthropoda</taxon>
        <taxon>Chelicerata</taxon>
        <taxon>Arachnida</taxon>
        <taxon>Acari</taxon>
        <taxon>Parasitiformes</taxon>
        <taxon>Ixodida</taxon>
        <taxon>Ixodoidea</taxon>
        <taxon>Ixodidae</taxon>
        <taxon>Ixodinae</taxon>
        <taxon>Ixodes</taxon>
    </lineage>
</organism>
<evidence type="ECO:0000313" key="1">
    <source>
        <dbReference type="EMBL" id="KAG0415131.1"/>
    </source>
</evidence>
<dbReference type="EMBL" id="JABSTQ010011105">
    <property type="protein sequence ID" value="KAG0415131.1"/>
    <property type="molecule type" value="Genomic_DNA"/>
</dbReference>
<keyword evidence="2" id="KW-1185">Reference proteome</keyword>
<proteinExistence type="predicted"/>
<accession>A0AC60P737</accession>
<evidence type="ECO:0000313" key="2">
    <source>
        <dbReference type="Proteomes" id="UP000805193"/>
    </source>
</evidence>
<comment type="caution">
    <text evidence="1">The sequence shown here is derived from an EMBL/GenBank/DDBJ whole genome shotgun (WGS) entry which is preliminary data.</text>
</comment>
<gene>
    <name evidence="1" type="ORF">HPB47_007703</name>
</gene>
<name>A0AC60P737_IXOPE</name>
<reference evidence="1 2" key="1">
    <citation type="journal article" date="2020" name="Cell">
        <title>Large-Scale Comparative Analyses of Tick Genomes Elucidate Their Genetic Diversity and Vector Capacities.</title>
        <authorList>
            <consortium name="Tick Genome and Microbiome Consortium (TIGMIC)"/>
            <person name="Jia N."/>
            <person name="Wang J."/>
            <person name="Shi W."/>
            <person name="Du L."/>
            <person name="Sun Y."/>
            <person name="Zhan W."/>
            <person name="Jiang J.F."/>
            <person name="Wang Q."/>
            <person name="Zhang B."/>
            <person name="Ji P."/>
            <person name="Bell-Sakyi L."/>
            <person name="Cui X.M."/>
            <person name="Yuan T.T."/>
            <person name="Jiang B.G."/>
            <person name="Yang W.F."/>
            <person name="Lam T.T."/>
            <person name="Chang Q.C."/>
            <person name="Ding S.J."/>
            <person name="Wang X.J."/>
            <person name="Zhu J.G."/>
            <person name="Ruan X.D."/>
            <person name="Zhao L."/>
            <person name="Wei J.T."/>
            <person name="Ye R.Z."/>
            <person name="Que T.C."/>
            <person name="Du C.H."/>
            <person name="Zhou Y.H."/>
            <person name="Cheng J.X."/>
            <person name="Dai P.F."/>
            <person name="Guo W.B."/>
            <person name="Han X.H."/>
            <person name="Huang E.J."/>
            <person name="Li L.F."/>
            <person name="Wei W."/>
            <person name="Gao Y.C."/>
            <person name="Liu J.Z."/>
            <person name="Shao H.Z."/>
            <person name="Wang X."/>
            <person name="Wang C.C."/>
            <person name="Yang T.C."/>
            <person name="Huo Q.B."/>
            <person name="Li W."/>
            <person name="Chen H.Y."/>
            <person name="Chen S.E."/>
            <person name="Zhou L.G."/>
            <person name="Ni X.B."/>
            <person name="Tian J.H."/>
            <person name="Sheng Y."/>
            <person name="Liu T."/>
            <person name="Pan Y.S."/>
            <person name="Xia L.Y."/>
            <person name="Li J."/>
            <person name="Zhao F."/>
            <person name="Cao W.C."/>
        </authorList>
    </citation>
    <scope>NUCLEOTIDE SEQUENCE [LARGE SCALE GENOMIC DNA]</scope>
    <source>
        <strain evidence="1">Iper-2018</strain>
    </source>
</reference>
<sequence length="280" mass="30721">MIVSCGLDDVDTSFAPPHCLNYTHLQASSHARLDRIYLSCDILQQAHEYDVVTECIPDSFGAVRARTCVCVCDPPWRSRQITKNPRLAAKGKEEKRRGGRARRSDPDDGVCAAPYQSLHSWWQRWDSTLKTVPMSSEEASTAAINTVAEIMANSIGAGVLALGSMVPSFSGEGSDPLWQTFFRRYVLSKGPTSFADAVEAAAAEERNEKLVAPGAALRAVDARDEKNETDLLSQRLDRLEKLFTDNIALQRAPMERGGQQHHRNEERGEAASGGPHGQGN</sequence>